<gene>
    <name evidence="8" type="ORF">PG997_006460</name>
</gene>
<keyword evidence="9" id="KW-1185">Reference proteome</keyword>
<keyword evidence="3" id="KW-0479">Metal-binding</keyword>
<comment type="cofactor">
    <cofactor evidence="1">
        <name>heme b</name>
        <dbReference type="ChEBI" id="CHEBI:60344"/>
    </cofactor>
</comment>
<organism evidence="8 9">
    <name type="scientific">Apiospora hydei</name>
    <dbReference type="NCBI Taxonomy" id="1337664"/>
    <lineage>
        <taxon>Eukaryota</taxon>
        <taxon>Fungi</taxon>
        <taxon>Dikarya</taxon>
        <taxon>Ascomycota</taxon>
        <taxon>Pezizomycotina</taxon>
        <taxon>Sordariomycetes</taxon>
        <taxon>Xylariomycetidae</taxon>
        <taxon>Amphisphaeriales</taxon>
        <taxon>Apiosporaceae</taxon>
        <taxon>Apiospora</taxon>
    </lineage>
</organism>
<evidence type="ECO:0000256" key="7">
    <source>
        <dbReference type="SAM" id="Phobius"/>
    </source>
</evidence>
<keyword evidence="5" id="KW-0456">Lyase</keyword>
<dbReference type="EMBL" id="JAQQWN010000005">
    <property type="protein sequence ID" value="KAK8085189.1"/>
    <property type="molecule type" value="Genomic_DNA"/>
</dbReference>
<feature type="transmembrane region" description="Helical" evidence="7">
    <location>
        <begin position="302"/>
        <end position="323"/>
    </location>
</feature>
<name>A0ABR1WRV3_9PEZI</name>
<accession>A0ABR1WRV3</accession>
<evidence type="ECO:0000256" key="1">
    <source>
        <dbReference type="ARBA" id="ARBA00001970"/>
    </source>
</evidence>
<dbReference type="Pfam" id="PF13816">
    <property type="entry name" value="Dehydratase_hem"/>
    <property type="match status" value="2"/>
</dbReference>
<feature type="region of interest" description="Disordered" evidence="6">
    <location>
        <begin position="145"/>
        <end position="169"/>
    </location>
</feature>
<comment type="caution">
    <text evidence="8">The sequence shown here is derived from an EMBL/GenBank/DDBJ whole genome shotgun (WGS) entry which is preliminary data.</text>
</comment>
<proteinExistence type="predicted"/>
<evidence type="ECO:0000256" key="4">
    <source>
        <dbReference type="ARBA" id="ARBA00023004"/>
    </source>
</evidence>
<keyword evidence="7" id="KW-0812">Transmembrane</keyword>
<reference evidence="8 9" key="1">
    <citation type="submission" date="2023-01" db="EMBL/GenBank/DDBJ databases">
        <title>Analysis of 21 Apiospora genomes using comparative genomics revels a genus with tremendous synthesis potential of carbohydrate active enzymes and secondary metabolites.</title>
        <authorList>
            <person name="Sorensen T."/>
        </authorList>
    </citation>
    <scope>NUCLEOTIDE SEQUENCE [LARGE SCALE GENOMIC DNA]</scope>
    <source>
        <strain evidence="8 9">CBS 114990</strain>
    </source>
</reference>
<evidence type="ECO:0000256" key="6">
    <source>
        <dbReference type="SAM" id="MobiDB-lite"/>
    </source>
</evidence>
<sequence>MLRTRFPTAHHFTVSLFGCQYHAPSPDVSKRALIQKFDKLVKDGALHVEKLEQNDLPSKVWTSHWKSPQHFKAWWERPEVAEFWAALPDDAGFWRETVSLPATRAMYESNGRDPHGSAHCGELIPLTEKMGCWGAYRSCMTQDTPDDKFSSPLPDLPEPKPLSDKIRPGRTRITNFPDNICFMVEGRDESAMPPRERAYWDDEFDDLAKQWITNVMTAGAAKGLVSGRACHAFADGKHLGASPFSDGKGVIECATATSTIPETASNGGILVDRIGPTIVPFLYVDSVGLLLALSVTSLRMKYWQPILIAQALLIVICVSLAFYSRMPRWWGKGTPVITNCQGKGASDDSGFTTTASSFASRSSSSSALFPGLDYPQQNLLLFWLDLSHIEHLARYDKVHVKLRHNFLAAYGPGGVMAGGDILLWVDMGILKGDEMDAEYVGCYEGSGFMAYDHDAAFESRRDTKSAGLPVFFDEPRESKPME</sequence>
<dbReference type="GeneID" id="92043835"/>
<keyword evidence="7" id="KW-1133">Transmembrane helix</keyword>
<keyword evidence="4" id="KW-0408">Iron</keyword>
<dbReference type="InterPro" id="IPR025702">
    <property type="entry name" value="OXD"/>
</dbReference>
<evidence type="ECO:0000313" key="8">
    <source>
        <dbReference type="EMBL" id="KAK8085189.1"/>
    </source>
</evidence>
<evidence type="ECO:0000256" key="5">
    <source>
        <dbReference type="ARBA" id="ARBA00023239"/>
    </source>
</evidence>
<evidence type="ECO:0000256" key="3">
    <source>
        <dbReference type="ARBA" id="ARBA00022723"/>
    </source>
</evidence>
<keyword evidence="2" id="KW-0349">Heme</keyword>
<dbReference type="Proteomes" id="UP001433268">
    <property type="component" value="Unassembled WGS sequence"/>
</dbReference>
<evidence type="ECO:0000256" key="2">
    <source>
        <dbReference type="ARBA" id="ARBA00022617"/>
    </source>
</evidence>
<keyword evidence="7" id="KW-0472">Membrane</keyword>
<dbReference type="RefSeq" id="XP_066669698.1">
    <property type="nucleotide sequence ID" value="XM_066810775.1"/>
</dbReference>
<feature type="compositionally biased region" description="Basic and acidic residues" evidence="6">
    <location>
        <begin position="157"/>
        <end position="167"/>
    </location>
</feature>
<protein>
    <submittedName>
        <fullName evidence="8">Uncharacterized protein</fullName>
    </submittedName>
</protein>
<evidence type="ECO:0000313" key="9">
    <source>
        <dbReference type="Proteomes" id="UP001433268"/>
    </source>
</evidence>
<dbReference type="PROSITE" id="PS51257">
    <property type="entry name" value="PROKAR_LIPOPROTEIN"/>
    <property type="match status" value="1"/>
</dbReference>